<protein>
    <submittedName>
        <fullName evidence="3">Uncharacterized protein</fullName>
    </submittedName>
</protein>
<evidence type="ECO:0000256" key="1">
    <source>
        <dbReference type="SAM" id="MobiDB-lite"/>
    </source>
</evidence>
<keyword evidence="2" id="KW-1133">Transmembrane helix</keyword>
<feature type="region of interest" description="Disordered" evidence="1">
    <location>
        <begin position="681"/>
        <end position="736"/>
    </location>
</feature>
<evidence type="ECO:0000313" key="4">
    <source>
        <dbReference type="Proteomes" id="UP000037923"/>
    </source>
</evidence>
<reference evidence="3 4" key="1">
    <citation type="submission" date="2015-07" db="EMBL/GenBank/DDBJ databases">
        <title>High-quality genome of monoxenous trypanosomatid Leptomonas pyrrhocoris.</title>
        <authorList>
            <person name="Flegontov P."/>
            <person name="Butenko A."/>
            <person name="Firsov S."/>
            <person name="Vlcek C."/>
            <person name="Logacheva M.D."/>
            <person name="Field M."/>
            <person name="Filatov D."/>
            <person name="Flegontova O."/>
            <person name="Gerasimov E."/>
            <person name="Jackson A.P."/>
            <person name="Kelly S."/>
            <person name="Opperdoes F."/>
            <person name="O'Reilly A."/>
            <person name="Votypka J."/>
            <person name="Yurchenko V."/>
            <person name="Lukes J."/>
        </authorList>
    </citation>
    <scope>NUCLEOTIDE SEQUENCE [LARGE SCALE GENOMIC DNA]</scope>
    <source>
        <strain evidence="3">H10</strain>
    </source>
</reference>
<sequence length="736" mass="80022">MPPNAKRVLSRRMASPITYGTFLLRVSLAVVIVLSAVAIMIYVVAAGVDQVYRLRNQHNIYYAPSNDPTGSTQLLLLPQFDATVGLVTACVSHSCFARAGRSGVQDLIAATLGNQSFTAGDAANLRKRLESEFMFGYDSGAHCGVPYTKLQRLSGFGYAAYVLSLVFFIGLFISSLLLCQLVGDTDVLAGTPSLDKDSNAINVEDMGITGVYLMYKLRRYLSHEGPLLATVMALSGLAFVFSICGMGVTLAAELSSSKCGVSVCTSFESSMRNFFSELARLNIAVSAPRTYSCRTGASLALSLVGFILGLLCFCVACLLAGWYRCTHRRKELLDLRDHLFRLADVQGQIDTVVGGDTPFPLALSRQVSRVVSGGSAAASLGGRESGVERDANGNLTAHHRGASTVSVGTRKSNSGIFGLVEFDRRHARSVGALIELYRALKLFVTTEERARQGLMAQERLEFYSALAMREAMWYNEELCVLHEFTLNWFVGPPLDLSVLETEERQRIMEEFSASVSDFLTNIAGGFDDPAEPVLSWERGGPLSTAATARWSQQVARWQRIQAKTAPLILQSASYARVDTPQPPSRLQKTKSALKLAPVSSLDTDRWLTILDKLRFTTYDDGAFITRSASPFLTHRDTSTLGNFDDVSSFSSNTFSDPSFARAHHDDFIPPDNVRAHLVKAAHTTRTLPRPPPRLRALPPSEDEKRPAIVKGGTGRQLHSGTNGGVGNGSSSRRPGG</sequence>
<dbReference type="VEuPathDB" id="TriTrypDB:LpyrH10_09_1140"/>
<organism evidence="3 4">
    <name type="scientific">Leptomonas pyrrhocoris</name>
    <name type="common">Firebug parasite</name>
    <dbReference type="NCBI Taxonomy" id="157538"/>
    <lineage>
        <taxon>Eukaryota</taxon>
        <taxon>Discoba</taxon>
        <taxon>Euglenozoa</taxon>
        <taxon>Kinetoplastea</taxon>
        <taxon>Metakinetoplastina</taxon>
        <taxon>Trypanosomatida</taxon>
        <taxon>Trypanosomatidae</taxon>
        <taxon>Leishmaniinae</taxon>
        <taxon>Leptomonas</taxon>
    </lineage>
</organism>
<dbReference type="OrthoDB" id="265072at2759"/>
<comment type="caution">
    <text evidence="3">The sequence shown here is derived from an EMBL/GenBank/DDBJ whole genome shotgun (WGS) entry which is preliminary data.</text>
</comment>
<dbReference type="EMBL" id="LGTL01000009">
    <property type="protein sequence ID" value="KPA79970.1"/>
    <property type="molecule type" value="Genomic_DNA"/>
</dbReference>
<dbReference type="AlphaFoldDB" id="A0A0M9G0L2"/>
<feature type="transmembrane region" description="Helical" evidence="2">
    <location>
        <begin position="158"/>
        <end position="178"/>
    </location>
</feature>
<keyword evidence="2" id="KW-0472">Membrane</keyword>
<keyword evidence="4" id="KW-1185">Reference proteome</keyword>
<accession>A0A0M9G0L2</accession>
<proteinExistence type="predicted"/>
<feature type="transmembrane region" description="Helical" evidence="2">
    <location>
        <begin position="299"/>
        <end position="323"/>
    </location>
</feature>
<dbReference type="GeneID" id="26905305"/>
<dbReference type="Proteomes" id="UP000037923">
    <property type="component" value="Unassembled WGS sequence"/>
</dbReference>
<dbReference type="OMA" id="FDIGAHC"/>
<feature type="transmembrane region" description="Helical" evidence="2">
    <location>
        <begin position="22"/>
        <end position="45"/>
    </location>
</feature>
<name>A0A0M9G0L2_LEPPY</name>
<gene>
    <name evidence="3" type="ORF">ABB37_05014</name>
</gene>
<keyword evidence="2" id="KW-0812">Transmembrane</keyword>
<evidence type="ECO:0000313" key="3">
    <source>
        <dbReference type="EMBL" id="KPA79970.1"/>
    </source>
</evidence>
<feature type="transmembrane region" description="Helical" evidence="2">
    <location>
        <begin position="227"/>
        <end position="248"/>
    </location>
</feature>
<dbReference type="RefSeq" id="XP_015658409.1">
    <property type="nucleotide sequence ID" value="XM_015802893.1"/>
</dbReference>
<evidence type="ECO:0000256" key="2">
    <source>
        <dbReference type="SAM" id="Phobius"/>
    </source>
</evidence>